<keyword evidence="3" id="KW-1185">Reference proteome</keyword>
<sequence>MSSRIEHIINEITDQYLLDDGAIPWIIGFSGGKDSTVLLQLVWTALKNLGDINGISPRDVYVVCNDTMVENPIISNYVDKVLDKIQETAVRDGLNIQVQKTTPRLEDSFWLNIIGKGYPVPNNAFRWCTEKLKIKPTSRFVVDQIDEKGKAIVLVGTRSDESQNRARMIKKHEIRGKRLSKHSNLRNAFIYSPIKNLLLEEIWYIINTMPSPWGASNDELFQIYSDASSDDYECPTMVSNKNHSSCGNSRFGCWTCTVVKKDKSMSSLVDNGFNWLAPLLEFRNELMEGRNIPKNRSTKRRNGTDAKNGMGTYKAKYRAEILERLLETQKTIQETYPEIELITNQEMVAIQVTWYRDFIFKYKVAHIYNNVYSKELDMNKQDENFRKEEELLKEVCENDEQFSLIQDHLALSKNKALLTKKRGLKEDLERRIKKMIDKK</sequence>
<dbReference type="Pfam" id="PF01507">
    <property type="entry name" value="PAPS_reduct"/>
    <property type="match status" value="1"/>
</dbReference>
<reference evidence="2 3" key="1">
    <citation type="submission" date="2021-03" db="EMBL/GenBank/DDBJ databases">
        <title>Muricauda lutimaris sp. nov. and Muricauda ruestringensis sp. nov, two marine members of the Flavobacteriaceae isolated from deep sea sediments of Western Pacific.</title>
        <authorList>
            <person name="Zhao S."/>
            <person name="Liu R."/>
        </authorList>
    </citation>
    <scope>NUCLEOTIDE SEQUENCE [LARGE SCALE GENOMIC DNA]</scope>
    <source>
        <strain evidence="2 3">BC31-3-A3</strain>
    </source>
</reference>
<proteinExistence type="predicted"/>
<dbReference type="NCBIfam" id="TIGR03183">
    <property type="entry name" value="DNA_S_dndC"/>
    <property type="match status" value="1"/>
</dbReference>
<dbReference type="PANTHER" id="PTHR43196:SF2">
    <property type="entry name" value="PHOSPHOADENOSINE PHOSPHOSULFATE REDUCTASE"/>
    <property type="match status" value="1"/>
</dbReference>
<dbReference type="InterPro" id="IPR050128">
    <property type="entry name" value="Sulfate_adenylyltrnsfr_sub2"/>
</dbReference>
<evidence type="ECO:0000259" key="1">
    <source>
        <dbReference type="Pfam" id="PF01507"/>
    </source>
</evidence>
<organism evidence="2 3">
    <name type="scientific">Flagellimonas profundi</name>
    <dbReference type="NCBI Taxonomy" id="2915620"/>
    <lineage>
        <taxon>Bacteria</taxon>
        <taxon>Pseudomonadati</taxon>
        <taxon>Bacteroidota</taxon>
        <taxon>Flavobacteriia</taxon>
        <taxon>Flavobacteriales</taxon>
        <taxon>Flavobacteriaceae</taxon>
        <taxon>Flagellimonas</taxon>
    </lineage>
</organism>
<comment type="caution">
    <text evidence="2">The sequence shown here is derived from an EMBL/GenBank/DDBJ whole genome shotgun (WGS) entry which is preliminary data.</text>
</comment>
<dbReference type="InterPro" id="IPR017598">
    <property type="entry name" value="SulphurTrfase_DndC"/>
</dbReference>
<evidence type="ECO:0000313" key="3">
    <source>
        <dbReference type="Proteomes" id="UP000664807"/>
    </source>
</evidence>
<accession>A0ABS3FAH3</accession>
<gene>
    <name evidence="2" type="primary">dndC</name>
    <name evidence="2" type="ORF">J0654_00805</name>
</gene>
<dbReference type="Proteomes" id="UP000664807">
    <property type="component" value="Unassembled WGS sequence"/>
</dbReference>
<dbReference type="InterPro" id="IPR002500">
    <property type="entry name" value="PAPS_reduct_dom"/>
</dbReference>
<feature type="domain" description="Phosphoadenosine phosphosulphate reductase" evidence="1">
    <location>
        <begin position="27"/>
        <end position="208"/>
    </location>
</feature>
<dbReference type="EMBL" id="JAFLNM010000001">
    <property type="protein sequence ID" value="MBO0340158.1"/>
    <property type="molecule type" value="Genomic_DNA"/>
</dbReference>
<dbReference type="PANTHER" id="PTHR43196">
    <property type="entry name" value="SULFATE ADENYLYLTRANSFERASE SUBUNIT 2"/>
    <property type="match status" value="1"/>
</dbReference>
<name>A0ABS3FAH3_9FLAO</name>
<protein>
    <submittedName>
        <fullName evidence="2">DNA phosphorothioation system sulfurtransferase DndC</fullName>
    </submittedName>
</protein>
<dbReference type="RefSeq" id="WP_207025787.1">
    <property type="nucleotide sequence ID" value="NZ_JAFLNM010000001.1"/>
</dbReference>
<dbReference type="InterPro" id="IPR014729">
    <property type="entry name" value="Rossmann-like_a/b/a_fold"/>
</dbReference>
<dbReference type="Gene3D" id="3.40.50.620">
    <property type="entry name" value="HUPs"/>
    <property type="match status" value="1"/>
</dbReference>
<evidence type="ECO:0000313" key="2">
    <source>
        <dbReference type="EMBL" id="MBO0340158.1"/>
    </source>
</evidence>
<dbReference type="SUPFAM" id="SSF52402">
    <property type="entry name" value="Adenine nucleotide alpha hydrolases-like"/>
    <property type="match status" value="1"/>
</dbReference>